<dbReference type="EMBL" id="JBHLWQ010000181">
    <property type="protein sequence ID" value="MFC0202246.1"/>
    <property type="molecule type" value="Genomic_DNA"/>
</dbReference>
<name>A0ABV6CNB5_9RHOB</name>
<organism evidence="1 2">
    <name type="scientific">Paracoccus rhizosphaerae</name>
    <dbReference type="NCBI Taxonomy" id="1133347"/>
    <lineage>
        <taxon>Bacteria</taxon>
        <taxon>Pseudomonadati</taxon>
        <taxon>Pseudomonadota</taxon>
        <taxon>Alphaproteobacteria</taxon>
        <taxon>Rhodobacterales</taxon>
        <taxon>Paracoccaceae</taxon>
        <taxon>Paracoccus</taxon>
    </lineage>
</organism>
<protein>
    <submittedName>
        <fullName evidence="1">Uncharacterized protein</fullName>
    </submittedName>
</protein>
<dbReference type="Proteomes" id="UP001589795">
    <property type="component" value="Unassembled WGS sequence"/>
</dbReference>
<reference evidence="1 2" key="1">
    <citation type="submission" date="2024-09" db="EMBL/GenBank/DDBJ databases">
        <authorList>
            <person name="Sun Q."/>
            <person name="Mori K."/>
        </authorList>
    </citation>
    <scope>NUCLEOTIDE SEQUENCE [LARGE SCALE GENOMIC DNA]</scope>
    <source>
        <strain evidence="1 2">CCM 7904</strain>
    </source>
</reference>
<dbReference type="RefSeq" id="WP_378927212.1">
    <property type="nucleotide sequence ID" value="NZ_JBHLWQ010000181.1"/>
</dbReference>
<evidence type="ECO:0000313" key="1">
    <source>
        <dbReference type="EMBL" id="MFC0202246.1"/>
    </source>
</evidence>
<proteinExistence type="predicted"/>
<sequence length="64" mass="7074">MMARQEAPFGEAESAAYVNDMEEKKARIIDAQRSRDWSLAVELSSSMTPLLGDETHALTHPVLA</sequence>
<accession>A0ABV6CNB5</accession>
<gene>
    <name evidence="1" type="ORF">ACFFIZ_18540</name>
</gene>
<feature type="non-terminal residue" evidence="1">
    <location>
        <position position="64"/>
    </location>
</feature>
<comment type="caution">
    <text evidence="1">The sequence shown here is derived from an EMBL/GenBank/DDBJ whole genome shotgun (WGS) entry which is preliminary data.</text>
</comment>
<keyword evidence="2" id="KW-1185">Reference proteome</keyword>
<evidence type="ECO:0000313" key="2">
    <source>
        <dbReference type="Proteomes" id="UP001589795"/>
    </source>
</evidence>